<evidence type="ECO:0000256" key="1">
    <source>
        <dbReference type="SAM" id="Phobius"/>
    </source>
</evidence>
<reference evidence="2 3" key="1">
    <citation type="journal article" date="2019" name="Sci. Rep.">
        <title>Orb-weaving spider Araneus ventricosus genome elucidates the spidroin gene catalogue.</title>
        <authorList>
            <person name="Kono N."/>
            <person name="Nakamura H."/>
            <person name="Ohtoshi R."/>
            <person name="Moran D.A.P."/>
            <person name="Shinohara A."/>
            <person name="Yoshida Y."/>
            <person name="Fujiwara M."/>
            <person name="Mori M."/>
            <person name="Tomita M."/>
            <person name="Arakawa K."/>
        </authorList>
    </citation>
    <scope>NUCLEOTIDE SEQUENCE [LARGE SCALE GENOMIC DNA]</scope>
</reference>
<feature type="transmembrane region" description="Helical" evidence="1">
    <location>
        <begin position="12"/>
        <end position="32"/>
    </location>
</feature>
<name>A0A4Y2TT98_ARAVE</name>
<dbReference type="EMBL" id="BGPR01031029">
    <property type="protein sequence ID" value="GBO03865.1"/>
    <property type="molecule type" value="Genomic_DNA"/>
</dbReference>
<keyword evidence="1" id="KW-1133">Transmembrane helix</keyword>
<comment type="caution">
    <text evidence="2">The sequence shown here is derived from an EMBL/GenBank/DDBJ whole genome shotgun (WGS) entry which is preliminary data.</text>
</comment>
<dbReference type="Proteomes" id="UP000499080">
    <property type="component" value="Unassembled WGS sequence"/>
</dbReference>
<keyword evidence="1" id="KW-0472">Membrane</keyword>
<keyword evidence="1" id="KW-0812">Transmembrane</keyword>
<dbReference type="OrthoDB" id="10369309at2759"/>
<proteinExistence type="predicted"/>
<protein>
    <submittedName>
        <fullName evidence="2">Uncharacterized protein</fullName>
    </submittedName>
</protein>
<gene>
    <name evidence="2" type="ORF">AVEN_254345_1</name>
</gene>
<accession>A0A4Y2TT98</accession>
<keyword evidence="3" id="KW-1185">Reference proteome</keyword>
<sequence>MDFSANIAGISMTYYCCLCFRTIYIHLLHYYLILSAKTQICIIDDGEHFEHRKERCCSECRERDLNLVRVFPVSTEEGGRTKLCLPECQHSPASAFSSRILPHPLLGWSRPLIHSRRRGVDSKLRRVKVKVEDDRPPPDQVAVGRGGLIIGEKDGIDRLVIEGPIRLERESQS</sequence>
<organism evidence="2 3">
    <name type="scientific">Araneus ventricosus</name>
    <name type="common">Orbweaver spider</name>
    <name type="synonym">Epeira ventricosa</name>
    <dbReference type="NCBI Taxonomy" id="182803"/>
    <lineage>
        <taxon>Eukaryota</taxon>
        <taxon>Metazoa</taxon>
        <taxon>Ecdysozoa</taxon>
        <taxon>Arthropoda</taxon>
        <taxon>Chelicerata</taxon>
        <taxon>Arachnida</taxon>
        <taxon>Araneae</taxon>
        <taxon>Araneomorphae</taxon>
        <taxon>Entelegynae</taxon>
        <taxon>Araneoidea</taxon>
        <taxon>Araneidae</taxon>
        <taxon>Araneus</taxon>
    </lineage>
</organism>
<evidence type="ECO:0000313" key="3">
    <source>
        <dbReference type="Proteomes" id="UP000499080"/>
    </source>
</evidence>
<evidence type="ECO:0000313" key="2">
    <source>
        <dbReference type="EMBL" id="GBO03865.1"/>
    </source>
</evidence>
<dbReference type="AlphaFoldDB" id="A0A4Y2TT98"/>